<gene>
    <name evidence="2" type="ORF">BBD40_05180</name>
</gene>
<feature type="signal peptide" evidence="1">
    <location>
        <begin position="1"/>
        <end position="26"/>
    </location>
</feature>
<reference evidence="2 3" key="1">
    <citation type="submission" date="2016-12" db="EMBL/GenBank/DDBJ databases">
        <title>Genome sequencing and description of Paenibacillus sp. nov. from high altitude lake in the Indian Trans- Himalayas.</title>
        <authorList>
            <person name="Kiran S."/>
            <person name="Swarnkar M.K."/>
            <person name="Rana A."/>
            <person name="Tewari R."/>
            <person name="Gulati A."/>
        </authorList>
    </citation>
    <scope>NUCLEOTIDE SEQUENCE [LARGE SCALE GENOMIC DNA]</scope>
    <source>
        <strain evidence="2 3">IHBB 9951</strain>
    </source>
</reference>
<keyword evidence="3" id="KW-1185">Reference proteome</keyword>
<feature type="chain" id="PRO_5045500945" evidence="1">
    <location>
        <begin position="27"/>
        <end position="71"/>
    </location>
</feature>
<evidence type="ECO:0000313" key="3">
    <source>
        <dbReference type="Proteomes" id="UP000189059"/>
    </source>
</evidence>
<organism evidence="2 3">
    <name type="scientific">Paenibacillus ihbetae</name>
    <dbReference type="NCBI Taxonomy" id="1870820"/>
    <lineage>
        <taxon>Bacteria</taxon>
        <taxon>Bacillati</taxon>
        <taxon>Bacillota</taxon>
        <taxon>Bacilli</taxon>
        <taxon>Bacillales</taxon>
        <taxon>Paenibacillaceae</taxon>
        <taxon>Paenibacillus</taxon>
    </lineage>
</organism>
<evidence type="ECO:0000313" key="2">
    <source>
        <dbReference type="EMBL" id="OOC61331.1"/>
    </source>
</evidence>
<proteinExistence type="predicted"/>
<sequence>MKPKPSLWRSTLVILMVIGGADYAAADQGPHYEAISKEHQVTSTSNQISAMIPLRQVATDIGALVALESKT</sequence>
<evidence type="ECO:0000256" key="1">
    <source>
        <dbReference type="SAM" id="SignalP"/>
    </source>
</evidence>
<dbReference type="RefSeq" id="WP_077565989.1">
    <property type="nucleotide sequence ID" value="NZ_MRVI01000001.1"/>
</dbReference>
<keyword evidence="1" id="KW-0732">Signal</keyword>
<accession>A0ABX3JUQ7</accession>
<protein>
    <submittedName>
        <fullName evidence="2">Uncharacterized protein</fullName>
    </submittedName>
</protein>
<dbReference type="EMBL" id="MRVI01000001">
    <property type="protein sequence ID" value="OOC61331.1"/>
    <property type="molecule type" value="Genomic_DNA"/>
</dbReference>
<comment type="caution">
    <text evidence="2">The sequence shown here is derived from an EMBL/GenBank/DDBJ whole genome shotgun (WGS) entry which is preliminary data.</text>
</comment>
<name>A0ABX3JUQ7_9BACL</name>
<dbReference type="Proteomes" id="UP000189059">
    <property type="component" value="Unassembled WGS sequence"/>
</dbReference>